<accession>A0A2H0ZMX4</accession>
<dbReference type="Pfam" id="PF04468">
    <property type="entry name" value="PSP1"/>
    <property type="match status" value="1"/>
</dbReference>
<dbReference type="VEuPathDB" id="FungiDB:QG37_01993"/>
<dbReference type="PANTHER" id="PTHR43830">
    <property type="entry name" value="PROTEIN PSP1"/>
    <property type="match status" value="1"/>
</dbReference>
<feature type="compositionally biased region" description="Basic and acidic residues" evidence="1">
    <location>
        <begin position="12"/>
        <end position="23"/>
    </location>
</feature>
<organism evidence="3">
    <name type="scientific">Candidozyma auris</name>
    <name type="common">Yeast</name>
    <name type="synonym">Candida auris</name>
    <dbReference type="NCBI Taxonomy" id="498019"/>
    <lineage>
        <taxon>Eukaryota</taxon>
        <taxon>Fungi</taxon>
        <taxon>Dikarya</taxon>
        <taxon>Ascomycota</taxon>
        <taxon>Saccharomycotina</taxon>
        <taxon>Pichiomycetes</taxon>
        <taxon>Metschnikowiaceae</taxon>
        <taxon>Candidozyma</taxon>
    </lineage>
</organism>
<feature type="compositionally biased region" description="Low complexity" evidence="1">
    <location>
        <begin position="53"/>
        <end position="70"/>
    </location>
</feature>
<dbReference type="InterPro" id="IPR047767">
    <property type="entry name" value="PSP1-like"/>
</dbReference>
<evidence type="ECO:0000259" key="2">
    <source>
        <dbReference type="PROSITE" id="PS51411"/>
    </source>
</evidence>
<feature type="compositionally biased region" description="Polar residues" evidence="1">
    <location>
        <begin position="24"/>
        <end position="38"/>
    </location>
</feature>
<gene>
    <name evidence="3" type="ORF">B9J08_003279</name>
    <name evidence="4" type="ORF">CA7LBN_000714</name>
</gene>
<evidence type="ECO:0000313" key="3">
    <source>
        <dbReference type="EMBL" id="PIS51682.1"/>
    </source>
</evidence>
<dbReference type="EMBL" id="PEKT02000007">
    <property type="protein sequence ID" value="PIS51682.1"/>
    <property type="molecule type" value="Genomic_DNA"/>
</dbReference>
<feature type="region of interest" description="Disordered" evidence="1">
    <location>
        <begin position="1"/>
        <end position="153"/>
    </location>
</feature>
<dbReference type="InterPro" id="IPR007557">
    <property type="entry name" value="PSP1_C"/>
</dbReference>
<reference evidence="3" key="1">
    <citation type="journal article" date="2017" name="Clin. Infect. Dis.">
        <title>Simultaneous emergence of multidrug-resistant Candida auris on 3 continents confirmed by whole-genome sequencing and epidemiological analyses.</title>
        <authorList>
            <person name="Lockhart S.R."/>
            <person name="Etienne K.A."/>
            <person name="Vallabhaneni S."/>
            <person name="Farooqi J."/>
            <person name="Chowdhary A."/>
            <person name="Govender N.P."/>
            <person name="Colombo A.L."/>
            <person name="Calvo B."/>
            <person name="Cuomo C.A."/>
            <person name="Desjardins C.A."/>
            <person name="Berkow E.L."/>
            <person name="Castanheira M."/>
            <person name="Magobo R.E."/>
            <person name="Jabeen K."/>
            <person name="Asghar R.J."/>
            <person name="Meis J.F."/>
            <person name="Jackson B."/>
            <person name="Chiller T."/>
            <person name="Litvintseva A.P."/>
        </authorList>
    </citation>
    <scope>NUCLEOTIDE SEQUENCE [LARGE SCALE GENOMIC DNA]</scope>
    <source>
        <strain evidence="3">B8441</strain>
    </source>
</reference>
<feature type="region of interest" description="Disordered" evidence="1">
    <location>
        <begin position="580"/>
        <end position="629"/>
    </location>
</feature>
<dbReference type="PROSITE" id="PS51411">
    <property type="entry name" value="PSP1_C"/>
    <property type="match status" value="1"/>
</dbReference>
<feature type="compositionally biased region" description="Basic and acidic residues" evidence="1">
    <location>
        <begin position="606"/>
        <end position="616"/>
    </location>
</feature>
<dbReference type="EMBL" id="CP076749">
    <property type="protein sequence ID" value="QWW21968.1"/>
    <property type="molecule type" value="Genomic_DNA"/>
</dbReference>
<dbReference type="PANTHER" id="PTHR43830:SF3">
    <property type="entry name" value="PROTEIN PSP1"/>
    <property type="match status" value="1"/>
</dbReference>
<dbReference type="VEuPathDB" id="FungiDB:B9J08_003279"/>
<reference evidence="3" key="2">
    <citation type="submission" date="2017-11" db="EMBL/GenBank/DDBJ databases">
        <title>Candida auris genome assembly and annotation.</title>
        <authorList>
            <person name="Munoz J.F."/>
            <person name="Gade L.G."/>
            <person name="Chow N.A."/>
            <person name="Litvintseva A.P."/>
            <person name="Loparev V.N."/>
            <person name="Cuomo C.A."/>
        </authorList>
    </citation>
    <scope>NUCLEOTIDE SEQUENCE</scope>
    <source>
        <strain evidence="3">B8441</strain>
    </source>
</reference>
<reference evidence="4" key="3">
    <citation type="submission" date="2021-06" db="EMBL/GenBank/DDBJ databases">
        <title>Candida auris outbreak in lebanese hospital.</title>
        <authorList>
            <person name="Finianos M."/>
        </authorList>
    </citation>
    <scope>NUCLEOTIDE SEQUENCE</scope>
    <source>
        <strain evidence="4">CA7LBN</strain>
    </source>
</reference>
<dbReference type="VEuPathDB" id="FungiDB:CJJ09_000826"/>
<evidence type="ECO:0000313" key="4">
    <source>
        <dbReference type="EMBL" id="QWW21968.1"/>
    </source>
</evidence>
<feature type="compositionally biased region" description="Polar residues" evidence="1">
    <location>
        <begin position="580"/>
        <end position="591"/>
    </location>
</feature>
<name>A0A2H0ZMX4_CANAR</name>
<dbReference type="GO" id="GO:0005737">
    <property type="term" value="C:cytoplasm"/>
    <property type="evidence" value="ECO:0007669"/>
    <property type="project" value="TreeGrafter"/>
</dbReference>
<protein>
    <recommendedName>
        <fullName evidence="2">PSP1 C-terminal domain-containing protein</fullName>
    </recommendedName>
</protein>
<dbReference type="AlphaFoldDB" id="A0A2H0ZMX4"/>
<proteinExistence type="predicted"/>
<dbReference type="VEuPathDB" id="FungiDB:CJI97_003354"/>
<dbReference type="VEuPathDB" id="FungiDB:CJJ07_000927"/>
<dbReference type="Proteomes" id="UP000825438">
    <property type="component" value="Chromosome I"/>
</dbReference>
<dbReference type="VEuPathDB" id="FungiDB:CJI96_0001816"/>
<feature type="domain" description="PSP1 C-terminal" evidence="2">
    <location>
        <begin position="443"/>
        <end position="551"/>
    </location>
</feature>
<feature type="compositionally biased region" description="Polar residues" evidence="1">
    <location>
        <begin position="131"/>
        <end position="151"/>
    </location>
</feature>
<feature type="compositionally biased region" description="Low complexity" evidence="1">
    <location>
        <begin position="84"/>
        <end position="99"/>
    </location>
</feature>
<evidence type="ECO:0000256" key="1">
    <source>
        <dbReference type="SAM" id="MobiDB-lite"/>
    </source>
</evidence>
<sequence length="629" mass="67999">MFGSSPPQFRSPFDRDSSSRRNSLEQNIWAPSSPNHQGGPTPAPSLQPRPHFHSAPSAPGAAPGTAPAHFSAQLPSQSYFSPHPNQYQNQSYQNPPSSQFGSSTFYELDSRGRNSSVGHSMMSMPPPSSSGATQAGSTFSHPNQGNSQSNDLAFAPGLWASNTAAINSAKGQFADPSSSQASPAWETTARRHSVGDVFPGSGLFSAPYSAHAQSSAGWNMFGANLSGFAAAPAQVPSSPQEASTSQSNVASANTTVSATAAATAATAATTNASVAPTSASTTAPSPTAQVHEYFSSDPHKRVKVTAEYLAQRFFDEEKYLGDSYQLPKFPVESSLHDYQLVLVAFKAGRIDVFYLPSSLEQEHLGVGDLVMVEADRGRDLGKIVKMNISIDEARLLKLLQFLEQQAALCDNSSSNDLSVKQLHGPHAHHAATGAAPPTLHFPKPIIGRAQHNEIIQILNKKQDEEKACRLCLAKIASTSNMLSSNEKSNQSSSQTSLSSSDLMQMKLVDAEYQFDRKKLIFYYSTSRRIDFRDLVRELFRIYKTRIWMCAVNGIPYVPNHKRRPSVNQGQQTHQVYQNSPLGASAQSSPSGLESVPRKLPMGPDAPEEKDSDRESESFVLKSLVDTLNH</sequence>